<comment type="caution">
    <text evidence="2">The sequence shown here is derived from an EMBL/GenBank/DDBJ whole genome shotgun (WGS) entry which is preliminary data.</text>
</comment>
<dbReference type="AlphaFoldDB" id="A0A1V4ABC8"/>
<proteinExistence type="predicted"/>
<reference evidence="2 3" key="1">
    <citation type="submission" date="2017-02" db="EMBL/GenBank/DDBJ databases">
        <title>Draft Genome Sequence of Streptomyces tsukubaensis F601, a Producer of the immunosuppressant tacrolimus FK506.</title>
        <authorList>
            <person name="Zong G."/>
            <person name="Zhong C."/>
            <person name="Fu J."/>
            <person name="Qin R."/>
            <person name="Cao G."/>
        </authorList>
    </citation>
    <scope>NUCLEOTIDE SEQUENCE [LARGE SCALE GENOMIC DNA]</scope>
    <source>
        <strain evidence="2 3">F601</strain>
    </source>
</reference>
<evidence type="ECO:0000256" key="1">
    <source>
        <dbReference type="SAM" id="MobiDB-lite"/>
    </source>
</evidence>
<evidence type="ECO:0000313" key="3">
    <source>
        <dbReference type="Proteomes" id="UP000190539"/>
    </source>
</evidence>
<sequence>MAASIFEEMRAGITGRVRDDLDPDRTAFATMFPHPVTSPRAPIGQLSLSAGPLGSACPVRPAGDHGWS</sequence>
<dbReference type="Proteomes" id="UP000190539">
    <property type="component" value="Unassembled WGS sequence"/>
</dbReference>
<dbReference type="RefSeq" id="WP_077967006.1">
    <property type="nucleotide sequence ID" value="NZ_CP045178.1"/>
</dbReference>
<feature type="region of interest" description="Disordered" evidence="1">
    <location>
        <begin position="32"/>
        <end position="68"/>
    </location>
</feature>
<protein>
    <submittedName>
        <fullName evidence="2">Uncharacterized protein</fullName>
    </submittedName>
</protein>
<gene>
    <name evidence="2" type="ORF">B1H18_10555</name>
</gene>
<accession>A0A1V4ABC8</accession>
<keyword evidence="3" id="KW-1185">Reference proteome</keyword>
<organism evidence="2 3">
    <name type="scientific">Streptomyces tsukubensis</name>
    <dbReference type="NCBI Taxonomy" id="83656"/>
    <lineage>
        <taxon>Bacteria</taxon>
        <taxon>Bacillati</taxon>
        <taxon>Actinomycetota</taxon>
        <taxon>Actinomycetes</taxon>
        <taxon>Kitasatosporales</taxon>
        <taxon>Streptomycetaceae</taxon>
        <taxon>Streptomyces</taxon>
    </lineage>
</organism>
<dbReference type="EMBL" id="MVFC01000006">
    <property type="protein sequence ID" value="OON80826.1"/>
    <property type="molecule type" value="Genomic_DNA"/>
</dbReference>
<name>A0A1V4ABC8_9ACTN</name>
<evidence type="ECO:0000313" key="2">
    <source>
        <dbReference type="EMBL" id="OON80826.1"/>
    </source>
</evidence>